<dbReference type="InterPro" id="IPR032710">
    <property type="entry name" value="NTF2-like_dom_sf"/>
</dbReference>
<dbReference type="Gene3D" id="3.10.450.50">
    <property type="match status" value="1"/>
</dbReference>
<evidence type="ECO:0000259" key="1">
    <source>
        <dbReference type="Pfam" id="PF12680"/>
    </source>
</evidence>
<dbReference type="EMBL" id="LT670818">
    <property type="protein sequence ID" value="SHH12781.1"/>
    <property type="molecule type" value="Genomic_DNA"/>
</dbReference>
<organism evidence="2 3">
    <name type="scientific">Bradyrhizobium erythrophlei</name>
    <dbReference type="NCBI Taxonomy" id="1437360"/>
    <lineage>
        <taxon>Bacteria</taxon>
        <taxon>Pseudomonadati</taxon>
        <taxon>Pseudomonadota</taxon>
        <taxon>Alphaproteobacteria</taxon>
        <taxon>Hyphomicrobiales</taxon>
        <taxon>Nitrobacteraceae</taxon>
        <taxon>Bradyrhizobium</taxon>
    </lineage>
</organism>
<dbReference type="OrthoDB" id="117872at2"/>
<dbReference type="AlphaFoldDB" id="A0A1M5QFZ6"/>
<evidence type="ECO:0000313" key="2">
    <source>
        <dbReference type="EMBL" id="SHH12781.1"/>
    </source>
</evidence>
<accession>A0A1M5QFZ6</accession>
<gene>
    <name evidence="2" type="ORF">SAMN05444169_5899</name>
</gene>
<evidence type="ECO:0000313" key="3">
    <source>
        <dbReference type="Proteomes" id="UP000190675"/>
    </source>
</evidence>
<dbReference type="Proteomes" id="UP000190675">
    <property type="component" value="Chromosome I"/>
</dbReference>
<proteinExistence type="predicted"/>
<feature type="domain" description="SnoaL-like" evidence="1">
    <location>
        <begin position="11"/>
        <end position="102"/>
    </location>
</feature>
<dbReference type="Pfam" id="PF12680">
    <property type="entry name" value="SnoaL_2"/>
    <property type="match status" value="1"/>
</dbReference>
<name>A0A1M5QFZ6_9BRAD</name>
<reference evidence="2 3" key="1">
    <citation type="submission" date="2016-11" db="EMBL/GenBank/DDBJ databases">
        <authorList>
            <person name="Jaros S."/>
            <person name="Januszkiewicz K."/>
            <person name="Wedrychowicz H."/>
        </authorList>
    </citation>
    <scope>NUCLEOTIDE SEQUENCE [LARGE SCALE GENOMIC DNA]</scope>
    <source>
        <strain evidence="2 3">GAS242</strain>
    </source>
</reference>
<sequence>MDDRTVWAALERHWNASDASDFEVEHEIYREDAVLDYPQSGERIRGRHNIQASRFVQPNKKRFTVRRMIGSGDLWVTEFILAYDGTPSYAVSIMEFREGLVANETQYFADRFDPAPSRAHLVERVDEIKSF</sequence>
<dbReference type="SUPFAM" id="SSF54427">
    <property type="entry name" value="NTF2-like"/>
    <property type="match status" value="1"/>
</dbReference>
<dbReference type="InterPro" id="IPR037401">
    <property type="entry name" value="SnoaL-like"/>
</dbReference>
<dbReference type="RefSeq" id="WP_079568952.1">
    <property type="nucleotide sequence ID" value="NZ_LT670818.1"/>
</dbReference>
<protein>
    <submittedName>
        <fullName evidence="2">SnoaL-like domain-containing protein</fullName>
    </submittedName>
</protein>